<proteinExistence type="predicted"/>
<protein>
    <submittedName>
        <fullName evidence="1">Uncharacterized protein</fullName>
    </submittedName>
</protein>
<accession>A0A7J0GLC0</accession>
<name>A0A7J0GLC0_9ERIC</name>
<sequence>MATGFPLAGEGFAELSVRAERVGLEVKATNFPIVGKRSVAASSMSDVADFSPVRKRCYEA</sequence>
<reference evidence="1 2" key="1">
    <citation type="submission" date="2019-07" db="EMBL/GenBank/DDBJ databases">
        <title>De Novo Assembly of kiwifruit Actinidia rufa.</title>
        <authorList>
            <person name="Sugita-Konishi S."/>
            <person name="Sato K."/>
            <person name="Mori E."/>
            <person name="Abe Y."/>
            <person name="Kisaki G."/>
            <person name="Hamano K."/>
            <person name="Suezawa K."/>
            <person name="Otani M."/>
            <person name="Fukuda T."/>
            <person name="Manabe T."/>
            <person name="Gomi K."/>
            <person name="Tabuchi M."/>
            <person name="Akimitsu K."/>
            <person name="Kataoka I."/>
        </authorList>
    </citation>
    <scope>NUCLEOTIDE SEQUENCE [LARGE SCALE GENOMIC DNA]</scope>
    <source>
        <strain evidence="2">cv. Fuchu</strain>
    </source>
</reference>
<evidence type="ECO:0000313" key="2">
    <source>
        <dbReference type="Proteomes" id="UP000585474"/>
    </source>
</evidence>
<organism evidence="1 2">
    <name type="scientific">Actinidia rufa</name>
    <dbReference type="NCBI Taxonomy" id="165716"/>
    <lineage>
        <taxon>Eukaryota</taxon>
        <taxon>Viridiplantae</taxon>
        <taxon>Streptophyta</taxon>
        <taxon>Embryophyta</taxon>
        <taxon>Tracheophyta</taxon>
        <taxon>Spermatophyta</taxon>
        <taxon>Magnoliopsida</taxon>
        <taxon>eudicotyledons</taxon>
        <taxon>Gunneridae</taxon>
        <taxon>Pentapetalae</taxon>
        <taxon>asterids</taxon>
        <taxon>Ericales</taxon>
        <taxon>Actinidiaceae</taxon>
        <taxon>Actinidia</taxon>
    </lineage>
</organism>
<dbReference type="AlphaFoldDB" id="A0A7J0GLC0"/>
<evidence type="ECO:0000313" key="1">
    <source>
        <dbReference type="EMBL" id="GFZ11575.1"/>
    </source>
</evidence>
<gene>
    <name evidence="1" type="ORF">Acr_22g0009730</name>
</gene>
<dbReference type="EMBL" id="BJWL01000022">
    <property type="protein sequence ID" value="GFZ11575.1"/>
    <property type="molecule type" value="Genomic_DNA"/>
</dbReference>
<dbReference type="Proteomes" id="UP000585474">
    <property type="component" value="Unassembled WGS sequence"/>
</dbReference>
<comment type="caution">
    <text evidence="1">The sequence shown here is derived from an EMBL/GenBank/DDBJ whole genome shotgun (WGS) entry which is preliminary data.</text>
</comment>
<keyword evidence="2" id="KW-1185">Reference proteome</keyword>